<evidence type="ECO:0000313" key="2">
    <source>
        <dbReference type="EMBL" id="CAE7555931.1"/>
    </source>
</evidence>
<dbReference type="OrthoDB" id="428828at2759"/>
<accession>A0A812U5K5</accession>
<organism evidence="2 3">
    <name type="scientific">Symbiodinium natans</name>
    <dbReference type="NCBI Taxonomy" id="878477"/>
    <lineage>
        <taxon>Eukaryota</taxon>
        <taxon>Sar</taxon>
        <taxon>Alveolata</taxon>
        <taxon>Dinophyceae</taxon>
        <taxon>Suessiales</taxon>
        <taxon>Symbiodiniaceae</taxon>
        <taxon>Symbiodinium</taxon>
    </lineage>
</organism>
<keyword evidence="1" id="KW-0732">Signal</keyword>
<name>A0A812U5K5_9DINO</name>
<sequence length="180" mass="19636">MKLPCVLMIRALLVTGSGTSIERRNPGSPKPWPPLAIPNKSEKGVLHLTLAGLKKEDLLPFMVDIGTAPPNTEEMQPPGFTRNSGGGVCGSSHRQSLKCFPQFQLRVFANHTFDSGACLYWTSSKSSPGRTRNFPMLGSISLHVHYMNGRDIVCELVLGCYQSLVARPSVSTVCVFCTTR</sequence>
<gene>
    <name evidence="2" type="primary">Calmodulin</name>
    <name evidence="2" type="ORF">SNAT2548_LOCUS31243</name>
</gene>
<evidence type="ECO:0000256" key="1">
    <source>
        <dbReference type="SAM" id="SignalP"/>
    </source>
</evidence>
<dbReference type="EMBL" id="CAJNDS010002647">
    <property type="protein sequence ID" value="CAE7555931.1"/>
    <property type="molecule type" value="Genomic_DNA"/>
</dbReference>
<feature type="chain" id="PRO_5032718253" evidence="1">
    <location>
        <begin position="19"/>
        <end position="180"/>
    </location>
</feature>
<dbReference type="AlphaFoldDB" id="A0A812U5K5"/>
<keyword evidence="3" id="KW-1185">Reference proteome</keyword>
<proteinExistence type="predicted"/>
<reference evidence="2" key="1">
    <citation type="submission" date="2021-02" db="EMBL/GenBank/DDBJ databases">
        <authorList>
            <person name="Dougan E. K."/>
            <person name="Rhodes N."/>
            <person name="Thang M."/>
            <person name="Chan C."/>
        </authorList>
    </citation>
    <scope>NUCLEOTIDE SEQUENCE</scope>
</reference>
<evidence type="ECO:0000313" key="3">
    <source>
        <dbReference type="Proteomes" id="UP000604046"/>
    </source>
</evidence>
<dbReference type="Proteomes" id="UP000604046">
    <property type="component" value="Unassembled WGS sequence"/>
</dbReference>
<feature type="signal peptide" evidence="1">
    <location>
        <begin position="1"/>
        <end position="18"/>
    </location>
</feature>
<protein>
    <submittedName>
        <fullName evidence="2">Calmodulin protein</fullName>
    </submittedName>
</protein>
<comment type="caution">
    <text evidence="2">The sequence shown here is derived from an EMBL/GenBank/DDBJ whole genome shotgun (WGS) entry which is preliminary data.</text>
</comment>